<evidence type="ECO:0000256" key="1">
    <source>
        <dbReference type="SAM" id="Phobius"/>
    </source>
</evidence>
<accession>A0A330L2G3</accession>
<name>A0A330L2G3_9BACT</name>
<keyword evidence="1" id="KW-1133">Transmembrane helix</keyword>
<evidence type="ECO:0000313" key="3">
    <source>
        <dbReference type="Proteomes" id="UP000248168"/>
    </source>
</evidence>
<proteinExistence type="predicted"/>
<keyword evidence="1" id="KW-0812">Transmembrane</keyword>
<organism evidence="2 3">
    <name type="scientific">Nitrospira lenta</name>
    <dbReference type="NCBI Taxonomy" id="1436998"/>
    <lineage>
        <taxon>Bacteria</taxon>
        <taxon>Pseudomonadati</taxon>
        <taxon>Nitrospirota</taxon>
        <taxon>Nitrospiria</taxon>
        <taxon>Nitrospirales</taxon>
        <taxon>Nitrospiraceae</taxon>
        <taxon>Nitrospira</taxon>
    </lineage>
</organism>
<feature type="transmembrane region" description="Helical" evidence="1">
    <location>
        <begin position="12"/>
        <end position="33"/>
    </location>
</feature>
<dbReference type="EMBL" id="OUNR01000001">
    <property type="protein sequence ID" value="SPP63517.1"/>
    <property type="molecule type" value="Genomic_DNA"/>
</dbReference>
<sequence length="161" mass="18783">MEKAIRKGLVQFLGWMFFLLGTVILSLFIWALFVQQQSIAADFIILGCLMPTIGIILGLLLLYRFAHETFVTANGVTFSFPLGAHVARWEEIVWYRYVARRWRVVDERVTLLTLFKIVGPSKRSRLVLAELVSLQTRRGWRTRNYTSELNSFCPLKDRTRR</sequence>
<evidence type="ECO:0000313" key="2">
    <source>
        <dbReference type="EMBL" id="SPP63517.1"/>
    </source>
</evidence>
<dbReference type="Proteomes" id="UP000248168">
    <property type="component" value="Unassembled WGS sequence"/>
</dbReference>
<keyword evidence="3" id="KW-1185">Reference proteome</keyword>
<keyword evidence="1" id="KW-0472">Membrane</keyword>
<reference evidence="3" key="1">
    <citation type="submission" date="2018-04" db="EMBL/GenBank/DDBJ databases">
        <authorList>
            <person name="Lucker S."/>
            <person name="Sakoula D."/>
        </authorList>
    </citation>
    <scope>NUCLEOTIDE SEQUENCE [LARGE SCALE GENOMIC DNA]</scope>
</reference>
<gene>
    <name evidence="2" type="ORF">NITLEN_10603</name>
</gene>
<dbReference type="AlphaFoldDB" id="A0A330L2G3"/>
<feature type="transmembrane region" description="Helical" evidence="1">
    <location>
        <begin position="39"/>
        <end position="63"/>
    </location>
</feature>
<dbReference type="InParanoid" id="A0A330L2G3"/>
<protein>
    <submittedName>
        <fullName evidence="2">Uncharacterized protein</fullName>
    </submittedName>
</protein>